<dbReference type="AlphaFoldDB" id="A0A6C0CTI8"/>
<name>A0A6C0CTI8_9ZZZZ</name>
<sequence>MITTLLSPSKEAFVERRIGGGEDGTKKPQNMEERVQALQLQVAENTIKLKNQITNHDGLVSSIHNGLSKFSNFFTRLNEDAANSFSTSGLILFNGKNFSNKQKLKDLIMKNISNTYTPVIKDDEEEDEDEDEEDEGNDIQYSIVEVVSFIFVDKRQLFTVTGMDNSNDVISKHLSIVKNEVADYFSLRNNEQLMLIVEEQLQNKSAGYLVDQLMSFRNRYLQKYKNIKNKDRIKFRNFDKFTKEWFLYFPYYRNYKDIENKLKGKFSAFFEFLSELQDDLE</sequence>
<organism evidence="1">
    <name type="scientific">viral metagenome</name>
    <dbReference type="NCBI Taxonomy" id="1070528"/>
    <lineage>
        <taxon>unclassified sequences</taxon>
        <taxon>metagenomes</taxon>
        <taxon>organismal metagenomes</taxon>
    </lineage>
</organism>
<protein>
    <submittedName>
        <fullName evidence="1">Uncharacterized protein</fullName>
    </submittedName>
</protein>
<accession>A0A6C0CTI8</accession>
<reference evidence="1" key="1">
    <citation type="journal article" date="2020" name="Nature">
        <title>Giant virus diversity and host interactions through global metagenomics.</title>
        <authorList>
            <person name="Schulz F."/>
            <person name="Roux S."/>
            <person name="Paez-Espino D."/>
            <person name="Jungbluth S."/>
            <person name="Walsh D.A."/>
            <person name="Denef V.J."/>
            <person name="McMahon K.D."/>
            <person name="Konstantinidis K.T."/>
            <person name="Eloe-Fadrosh E.A."/>
            <person name="Kyrpides N.C."/>
            <person name="Woyke T."/>
        </authorList>
    </citation>
    <scope>NUCLEOTIDE SEQUENCE</scope>
    <source>
        <strain evidence="1">GVMAG-M-3300021964-36</strain>
    </source>
</reference>
<evidence type="ECO:0000313" key="1">
    <source>
        <dbReference type="EMBL" id="QHT07761.1"/>
    </source>
</evidence>
<dbReference type="EMBL" id="MN739485">
    <property type="protein sequence ID" value="QHT07761.1"/>
    <property type="molecule type" value="Genomic_DNA"/>
</dbReference>
<proteinExistence type="predicted"/>